<reference evidence="4" key="1">
    <citation type="journal article" date="2019" name="Int. J. Syst. Evol. Microbiol.">
        <title>The Global Catalogue of Microorganisms (GCM) 10K type strain sequencing project: providing services to taxonomists for standard genome sequencing and annotation.</title>
        <authorList>
            <consortium name="The Broad Institute Genomics Platform"/>
            <consortium name="The Broad Institute Genome Sequencing Center for Infectious Disease"/>
            <person name="Wu L."/>
            <person name="Ma J."/>
        </authorList>
    </citation>
    <scope>NUCLEOTIDE SEQUENCE [LARGE SCALE GENOMIC DNA]</scope>
    <source>
        <strain evidence="4">JCM 17338</strain>
    </source>
</reference>
<proteinExistence type="inferred from homology"/>
<name>A0ABP7NRB8_9SPHI</name>
<dbReference type="Gene3D" id="3.40.1440.10">
    <property type="entry name" value="GIY-YIG endonuclease"/>
    <property type="match status" value="1"/>
</dbReference>
<evidence type="ECO:0000259" key="2">
    <source>
        <dbReference type="PROSITE" id="PS50164"/>
    </source>
</evidence>
<sequence length="100" mass="12508">MSHNYFVYILTNKNKTVLYTGVTNDLEIRLKQHTENKDNKFAFTFKYNCYYLIFYERYQFIEHAIEREKEIKGWKRQKKNELIEIDNPDWRFLNDEILER</sequence>
<dbReference type="PANTHER" id="PTHR34477">
    <property type="entry name" value="UPF0213 PROTEIN YHBQ"/>
    <property type="match status" value="1"/>
</dbReference>
<evidence type="ECO:0000256" key="1">
    <source>
        <dbReference type="ARBA" id="ARBA00007435"/>
    </source>
</evidence>
<dbReference type="SUPFAM" id="SSF82771">
    <property type="entry name" value="GIY-YIG endonuclease"/>
    <property type="match status" value="1"/>
</dbReference>
<gene>
    <name evidence="3" type="ORF">GCM10022246_03360</name>
</gene>
<organism evidence="3 4">
    <name type="scientific">Pedobacter ginsengiterrae</name>
    <dbReference type="NCBI Taxonomy" id="871696"/>
    <lineage>
        <taxon>Bacteria</taxon>
        <taxon>Pseudomonadati</taxon>
        <taxon>Bacteroidota</taxon>
        <taxon>Sphingobacteriia</taxon>
        <taxon>Sphingobacteriales</taxon>
        <taxon>Sphingobacteriaceae</taxon>
        <taxon>Pedobacter</taxon>
    </lineage>
</organism>
<dbReference type="CDD" id="cd10448">
    <property type="entry name" value="GIY-YIG_unchar_3"/>
    <property type="match status" value="1"/>
</dbReference>
<feature type="domain" description="GIY-YIG" evidence="2">
    <location>
        <begin position="3"/>
        <end position="81"/>
    </location>
</feature>
<evidence type="ECO:0000313" key="3">
    <source>
        <dbReference type="EMBL" id="GAA3952412.1"/>
    </source>
</evidence>
<dbReference type="InterPro" id="IPR035901">
    <property type="entry name" value="GIY-YIG_endonuc_sf"/>
</dbReference>
<keyword evidence="4" id="KW-1185">Reference proteome</keyword>
<dbReference type="Proteomes" id="UP001501081">
    <property type="component" value="Unassembled WGS sequence"/>
</dbReference>
<dbReference type="InterPro" id="IPR000305">
    <property type="entry name" value="GIY-YIG_endonuc"/>
</dbReference>
<dbReference type="Pfam" id="PF01541">
    <property type="entry name" value="GIY-YIG"/>
    <property type="match status" value="1"/>
</dbReference>
<dbReference type="EMBL" id="BAABAK010000001">
    <property type="protein sequence ID" value="GAA3952412.1"/>
    <property type="molecule type" value="Genomic_DNA"/>
</dbReference>
<dbReference type="PANTHER" id="PTHR34477:SF5">
    <property type="entry name" value="BSL5627 PROTEIN"/>
    <property type="match status" value="1"/>
</dbReference>
<dbReference type="InterPro" id="IPR050190">
    <property type="entry name" value="UPF0213_domain"/>
</dbReference>
<dbReference type="RefSeq" id="WP_344764421.1">
    <property type="nucleotide sequence ID" value="NZ_BAABAK010000001.1"/>
</dbReference>
<evidence type="ECO:0000313" key="4">
    <source>
        <dbReference type="Proteomes" id="UP001501081"/>
    </source>
</evidence>
<comment type="caution">
    <text evidence="3">The sequence shown here is derived from an EMBL/GenBank/DDBJ whole genome shotgun (WGS) entry which is preliminary data.</text>
</comment>
<accession>A0ABP7NRB8</accession>
<protein>
    <submittedName>
        <fullName evidence="3">GIY-YIG nuclease family protein</fullName>
    </submittedName>
</protein>
<dbReference type="PROSITE" id="PS50164">
    <property type="entry name" value="GIY_YIG"/>
    <property type="match status" value="1"/>
</dbReference>
<comment type="similarity">
    <text evidence="1">Belongs to the UPF0213 family.</text>
</comment>